<proteinExistence type="inferred from homology"/>
<keyword evidence="7 8" id="KW-0472">Membrane</keyword>
<keyword evidence="5 8" id="KW-0812">Transmembrane</keyword>
<protein>
    <submittedName>
        <fullName evidence="10">Multidrug MFS transporter</fullName>
    </submittedName>
</protein>
<keyword evidence="6 8" id="KW-1133">Transmembrane helix</keyword>
<evidence type="ECO:0000256" key="1">
    <source>
        <dbReference type="ARBA" id="ARBA00004236"/>
    </source>
</evidence>
<dbReference type="EMBL" id="MHDA01000052">
    <property type="protein sequence ID" value="OGY30516.1"/>
    <property type="molecule type" value="Genomic_DNA"/>
</dbReference>
<comment type="subcellular location">
    <subcellularLocation>
        <location evidence="1">Cell membrane</location>
    </subcellularLocation>
</comment>
<keyword evidence="3" id="KW-1003">Cell membrane</keyword>
<evidence type="ECO:0000256" key="5">
    <source>
        <dbReference type="ARBA" id="ARBA00022692"/>
    </source>
</evidence>
<dbReference type="GO" id="GO:0016780">
    <property type="term" value="F:phosphotransferase activity, for other substituted phosphate groups"/>
    <property type="evidence" value="ECO:0007669"/>
    <property type="project" value="TreeGrafter"/>
</dbReference>
<reference evidence="10 11" key="1">
    <citation type="journal article" date="2016" name="Nat. Commun.">
        <title>Thousands of microbial genomes shed light on interconnected biogeochemical processes in an aquifer system.</title>
        <authorList>
            <person name="Anantharaman K."/>
            <person name="Brown C.T."/>
            <person name="Hug L.A."/>
            <person name="Sharon I."/>
            <person name="Castelle C.J."/>
            <person name="Probst A.J."/>
            <person name="Thomas B.C."/>
            <person name="Singh A."/>
            <person name="Wilkins M.J."/>
            <person name="Karaoz U."/>
            <person name="Brodie E.L."/>
            <person name="Williams K.H."/>
            <person name="Hubbard S.S."/>
            <person name="Banfield J.F."/>
        </authorList>
    </citation>
    <scope>NUCLEOTIDE SEQUENCE [LARGE SCALE GENOMIC DNA]</scope>
</reference>
<comment type="caution">
    <text evidence="10">The sequence shown here is derived from an EMBL/GenBank/DDBJ whole genome shotgun (WGS) entry which is preliminary data.</text>
</comment>
<dbReference type="GO" id="GO:0005886">
    <property type="term" value="C:plasma membrane"/>
    <property type="evidence" value="ECO:0007669"/>
    <property type="project" value="UniProtKB-SubCell"/>
</dbReference>
<name>A0A1G1WRW9_9BACT</name>
<sequence>MNYFLVKRFLDVVGASVGLILFSPIFLLVALFIKLNSRGPMFADIPSRVGAGGKTFKMYKFRSMIVNAHDVLRKDPKYKQLYEQYKKSNFKVSTDQDPRITKVGRFIRKTSLDELPQFINILKGDMSLVGPRAFHGDELEEQQQRYPETRKLVVELLGVKPGLTGPWQVSGRSSVDFPERVKLDADYAKSNSVINDIKIILKTIPAV</sequence>
<keyword evidence="4" id="KW-0808">Transferase</keyword>
<dbReference type="Pfam" id="PF02397">
    <property type="entry name" value="Bac_transf"/>
    <property type="match status" value="1"/>
</dbReference>
<comment type="similarity">
    <text evidence="2">Belongs to the bacterial sugar transferase family.</text>
</comment>
<evidence type="ECO:0000256" key="6">
    <source>
        <dbReference type="ARBA" id="ARBA00022989"/>
    </source>
</evidence>
<dbReference type="AlphaFoldDB" id="A0A1G1WRW9"/>
<dbReference type="PANTHER" id="PTHR30576">
    <property type="entry name" value="COLANIC BIOSYNTHESIS UDP-GLUCOSE LIPID CARRIER TRANSFERASE"/>
    <property type="match status" value="1"/>
</dbReference>
<accession>A0A1G1WRW9</accession>
<evidence type="ECO:0000313" key="11">
    <source>
        <dbReference type="Proteomes" id="UP000179279"/>
    </source>
</evidence>
<evidence type="ECO:0000256" key="2">
    <source>
        <dbReference type="ARBA" id="ARBA00006464"/>
    </source>
</evidence>
<feature type="non-terminal residue" evidence="10">
    <location>
        <position position="207"/>
    </location>
</feature>
<dbReference type="Proteomes" id="UP000179279">
    <property type="component" value="Unassembled WGS sequence"/>
</dbReference>
<evidence type="ECO:0000259" key="9">
    <source>
        <dbReference type="Pfam" id="PF02397"/>
    </source>
</evidence>
<evidence type="ECO:0000313" key="10">
    <source>
        <dbReference type="EMBL" id="OGY30516.1"/>
    </source>
</evidence>
<feature type="domain" description="Bacterial sugar transferase" evidence="9">
    <location>
        <begin position="7"/>
        <end position="207"/>
    </location>
</feature>
<dbReference type="PANTHER" id="PTHR30576:SF4">
    <property type="entry name" value="UNDECAPRENYL-PHOSPHATE GALACTOSE PHOSPHOTRANSFERASE"/>
    <property type="match status" value="1"/>
</dbReference>
<evidence type="ECO:0000256" key="4">
    <source>
        <dbReference type="ARBA" id="ARBA00022679"/>
    </source>
</evidence>
<evidence type="ECO:0000256" key="3">
    <source>
        <dbReference type="ARBA" id="ARBA00022475"/>
    </source>
</evidence>
<evidence type="ECO:0000256" key="8">
    <source>
        <dbReference type="SAM" id="Phobius"/>
    </source>
</evidence>
<feature type="transmembrane region" description="Helical" evidence="8">
    <location>
        <begin position="12"/>
        <end position="33"/>
    </location>
</feature>
<gene>
    <name evidence="10" type="ORF">A3A57_00290</name>
</gene>
<organism evidence="10 11">
    <name type="scientific">Candidatus Woykebacteria bacterium RIFCSPLOWO2_01_FULL_41_12</name>
    <dbReference type="NCBI Taxonomy" id="1802604"/>
    <lineage>
        <taxon>Bacteria</taxon>
        <taxon>Candidatus Woykeibacteriota</taxon>
    </lineage>
</organism>
<dbReference type="InterPro" id="IPR003362">
    <property type="entry name" value="Bact_transf"/>
</dbReference>
<evidence type="ECO:0000256" key="7">
    <source>
        <dbReference type="ARBA" id="ARBA00023136"/>
    </source>
</evidence>